<sequence>MSSTYLPPHVFVEEVKRWGVAVGSLNKVRMMGLNEFVYCKFTIPQTSEELWTRVPKEDHVRLMDLKPVAVPAIWINEGEELIKMNERLAKLEKDANPTK</sequence>
<comment type="caution">
    <text evidence="1">The sequence shown here is derived from an EMBL/GenBank/DDBJ whole genome shotgun (WGS) entry which is preliminary data.</text>
</comment>
<gene>
    <name evidence="1" type="ORF">LCGC14_0948450</name>
</gene>
<dbReference type="AlphaFoldDB" id="A0A0F9NMQ1"/>
<evidence type="ECO:0000313" key="1">
    <source>
        <dbReference type="EMBL" id="KKN19159.1"/>
    </source>
</evidence>
<name>A0A0F9NMQ1_9ZZZZ</name>
<dbReference type="EMBL" id="LAZR01003361">
    <property type="protein sequence ID" value="KKN19159.1"/>
    <property type="molecule type" value="Genomic_DNA"/>
</dbReference>
<reference evidence="1" key="1">
    <citation type="journal article" date="2015" name="Nature">
        <title>Complex archaea that bridge the gap between prokaryotes and eukaryotes.</title>
        <authorList>
            <person name="Spang A."/>
            <person name="Saw J.H."/>
            <person name="Jorgensen S.L."/>
            <person name="Zaremba-Niedzwiedzka K."/>
            <person name="Martijn J."/>
            <person name="Lind A.E."/>
            <person name="van Eijk R."/>
            <person name="Schleper C."/>
            <person name="Guy L."/>
            <person name="Ettema T.J."/>
        </authorList>
    </citation>
    <scope>NUCLEOTIDE SEQUENCE</scope>
</reference>
<organism evidence="1">
    <name type="scientific">marine sediment metagenome</name>
    <dbReference type="NCBI Taxonomy" id="412755"/>
    <lineage>
        <taxon>unclassified sequences</taxon>
        <taxon>metagenomes</taxon>
        <taxon>ecological metagenomes</taxon>
    </lineage>
</organism>
<protein>
    <submittedName>
        <fullName evidence="1">Uncharacterized protein</fullName>
    </submittedName>
</protein>
<proteinExistence type="predicted"/>
<accession>A0A0F9NMQ1</accession>